<dbReference type="Proteomes" id="UP000569202">
    <property type="component" value="Unassembled WGS sequence"/>
</dbReference>
<sequence>MNKKLAITFILIAVVLGLTAVFLFNPSSERVKGNSEKVNSQKEIQKPEPEKIEGWQYTKWGMTVDQIVKASNGMARPINSAEQSSCSNPYYFKCIAVGSHEVNDLKFIVYFRSKLNGTTLNSVNLELVNTEKYESLKNQLNSKYGVVEPVYNDLETNYKWQAEPYAIELTRIAVGNVKIVELNYIDPQDSKNNSL</sequence>
<organism evidence="1 2">
    <name type="scientific">Acinetobacter terrae</name>
    <dbReference type="NCBI Taxonomy" id="2731247"/>
    <lineage>
        <taxon>Bacteria</taxon>
        <taxon>Pseudomonadati</taxon>
        <taxon>Pseudomonadota</taxon>
        <taxon>Gammaproteobacteria</taxon>
        <taxon>Moraxellales</taxon>
        <taxon>Moraxellaceae</taxon>
        <taxon>Acinetobacter</taxon>
        <taxon>Acinetobacter Taxon 24</taxon>
    </lineage>
</organism>
<dbReference type="EMBL" id="JABERL010000018">
    <property type="protein sequence ID" value="NNH77376.1"/>
    <property type="molecule type" value="Genomic_DNA"/>
</dbReference>
<protein>
    <submittedName>
        <fullName evidence="1">Uncharacterized protein</fullName>
    </submittedName>
</protein>
<gene>
    <name evidence="1" type="ORF">HLH17_06770</name>
</gene>
<dbReference type="AlphaFoldDB" id="A0A7Y2WAF1"/>
<accession>A0A7Y2WAF1</accession>
<proteinExistence type="predicted"/>
<dbReference type="RefSeq" id="WP_171540222.1">
    <property type="nucleotide sequence ID" value="NZ_JABERL010000018.1"/>
</dbReference>
<evidence type="ECO:0000313" key="1">
    <source>
        <dbReference type="EMBL" id="NNH77376.1"/>
    </source>
</evidence>
<reference evidence="1 2" key="1">
    <citation type="submission" date="2020-04" db="EMBL/GenBank/DDBJ databases">
        <title>Acinetobacter Taxon 24.</title>
        <authorList>
            <person name="Nemec A."/>
            <person name="Radolfova-Krizova L."/>
            <person name="Higgins P.G."/>
            <person name="Spanelova P."/>
        </authorList>
    </citation>
    <scope>NUCLEOTIDE SEQUENCE [LARGE SCALE GENOMIC DNA]</scope>
    <source>
        <strain evidence="1 2">ANC 5380</strain>
    </source>
</reference>
<evidence type="ECO:0000313" key="2">
    <source>
        <dbReference type="Proteomes" id="UP000569202"/>
    </source>
</evidence>
<name>A0A7Y2WAF1_9GAMM</name>
<comment type="caution">
    <text evidence="1">The sequence shown here is derived from an EMBL/GenBank/DDBJ whole genome shotgun (WGS) entry which is preliminary data.</text>
</comment>